<protein>
    <recommendedName>
        <fullName evidence="3">Deazaflavin-dependent oxidoreductase, nitroreductase family</fullName>
    </recommendedName>
</protein>
<keyword evidence="2" id="KW-1185">Reference proteome</keyword>
<dbReference type="InterPro" id="IPR004378">
    <property type="entry name" value="F420H2_quin_Rdtase"/>
</dbReference>
<organism evidence="1 2">
    <name type="scientific">Pseudonocardia halophobica</name>
    <dbReference type="NCBI Taxonomy" id="29401"/>
    <lineage>
        <taxon>Bacteria</taxon>
        <taxon>Bacillati</taxon>
        <taxon>Actinomycetota</taxon>
        <taxon>Actinomycetes</taxon>
        <taxon>Pseudonocardiales</taxon>
        <taxon>Pseudonocardiaceae</taxon>
        <taxon>Pseudonocardia</taxon>
    </lineage>
</organism>
<dbReference type="GO" id="GO:0016491">
    <property type="term" value="F:oxidoreductase activity"/>
    <property type="evidence" value="ECO:0007669"/>
    <property type="project" value="InterPro"/>
</dbReference>
<reference evidence="1" key="2">
    <citation type="submission" date="2023-01" db="EMBL/GenBank/DDBJ databases">
        <authorList>
            <person name="Sun Q."/>
            <person name="Evtushenko L."/>
        </authorList>
    </citation>
    <scope>NUCLEOTIDE SEQUENCE</scope>
    <source>
        <strain evidence="1">VKM Ac-1069</strain>
    </source>
</reference>
<evidence type="ECO:0008006" key="3">
    <source>
        <dbReference type="Google" id="ProtNLM"/>
    </source>
</evidence>
<comment type="caution">
    <text evidence="1">The sequence shown here is derived from an EMBL/GenBank/DDBJ whole genome shotgun (WGS) entry which is preliminary data.</text>
</comment>
<sequence>MRAPLFTSKAVRCVNAGVEALARAPRVGRVVGRSIAMISYVGRRSGRTFRTPVAYRRSGDELVIGVQFPDAKNWWRNFLGEGGPITVELDGADRTGHAVATRDGRGRVAVRVRLDPLPGKPD</sequence>
<name>A0A9W6NW61_9PSEU</name>
<dbReference type="Proteomes" id="UP001143463">
    <property type="component" value="Unassembled WGS sequence"/>
</dbReference>
<gene>
    <name evidence="1" type="ORF">GCM10017577_22380</name>
</gene>
<proteinExistence type="predicted"/>
<dbReference type="Gene3D" id="2.30.110.10">
    <property type="entry name" value="Electron Transport, Fmn-binding Protein, Chain A"/>
    <property type="match status" value="1"/>
</dbReference>
<evidence type="ECO:0000313" key="2">
    <source>
        <dbReference type="Proteomes" id="UP001143463"/>
    </source>
</evidence>
<dbReference type="InterPro" id="IPR012349">
    <property type="entry name" value="Split_barrel_FMN-bd"/>
</dbReference>
<dbReference type="AlphaFoldDB" id="A0A9W6NW61"/>
<dbReference type="RefSeq" id="WP_037038923.1">
    <property type="nucleotide sequence ID" value="NZ_BAAAUZ010000030.1"/>
</dbReference>
<dbReference type="EMBL" id="BSFQ01000007">
    <property type="protein sequence ID" value="GLL11097.1"/>
    <property type="molecule type" value="Genomic_DNA"/>
</dbReference>
<reference evidence="1" key="1">
    <citation type="journal article" date="2014" name="Int. J. Syst. Evol. Microbiol.">
        <title>Complete genome sequence of Corynebacterium casei LMG S-19264T (=DSM 44701T), isolated from a smear-ripened cheese.</title>
        <authorList>
            <consortium name="US DOE Joint Genome Institute (JGI-PGF)"/>
            <person name="Walter F."/>
            <person name="Albersmeier A."/>
            <person name="Kalinowski J."/>
            <person name="Ruckert C."/>
        </authorList>
    </citation>
    <scope>NUCLEOTIDE SEQUENCE</scope>
    <source>
        <strain evidence="1">VKM Ac-1069</strain>
    </source>
</reference>
<accession>A0A9W6NW61</accession>
<dbReference type="Pfam" id="PF04075">
    <property type="entry name" value="F420H2_quin_red"/>
    <property type="match status" value="1"/>
</dbReference>
<evidence type="ECO:0000313" key="1">
    <source>
        <dbReference type="EMBL" id="GLL11097.1"/>
    </source>
</evidence>